<dbReference type="KEGG" id="bcai:K788_0004637"/>
<dbReference type="Proteomes" id="UP000019146">
    <property type="component" value="Chromosome 2"/>
</dbReference>
<dbReference type="EMBL" id="CP012747">
    <property type="protein sequence ID" value="ALL69154.1"/>
    <property type="molecule type" value="Genomic_DNA"/>
</dbReference>
<reference evidence="1 2" key="1">
    <citation type="journal article" date="2014" name="Genome Announc.">
        <title>Draft Genome Sequence of the Haloacid-Degrading Burkholderia caribensis Strain MBA4.</title>
        <authorList>
            <person name="Pan Y."/>
            <person name="Kong K.F."/>
            <person name="Tsang J.S."/>
        </authorList>
    </citation>
    <scope>NUCLEOTIDE SEQUENCE [LARGE SCALE GENOMIC DNA]</scope>
    <source>
        <strain evidence="1 2">MBA4</strain>
    </source>
</reference>
<evidence type="ECO:0000313" key="1">
    <source>
        <dbReference type="EMBL" id="ALL69154.1"/>
    </source>
</evidence>
<organism evidence="1 2">
    <name type="scientific">Paraburkholderia caribensis MBA4</name>
    <dbReference type="NCBI Taxonomy" id="1323664"/>
    <lineage>
        <taxon>Bacteria</taxon>
        <taxon>Pseudomonadati</taxon>
        <taxon>Pseudomonadota</taxon>
        <taxon>Betaproteobacteria</taxon>
        <taxon>Burkholderiales</taxon>
        <taxon>Burkholderiaceae</taxon>
        <taxon>Paraburkholderia</taxon>
    </lineage>
</organism>
<dbReference type="AlphaFoldDB" id="A0A0P0RK75"/>
<sequence length="46" mass="4832">MRKAGCTAFSCASHFGSMVHRRVPPDSGGTARAVLACRRALVSQLA</sequence>
<gene>
    <name evidence="1" type="ORF">K788_0004637</name>
</gene>
<name>A0A0P0RK75_9BURK</name>
<evidence type="ECO:0000313" key="2">
    <source>
        <dbReference type="Proteomes" id="UP000019146"/>
    </source>
</evidence>
<protein>
    <submittedName>
        <fullName evidence="1">Uncharacterized protein</fullName>
    </submittedName>
</protein>
<proteinExistence type="predicted"/>
<accession>A0A0P0RK75</accession>